<organism evidence="2 3">
    <name type="scientific">Natronolimnohabitans innermongolicus JCM 12255</name>
    <dbReference type="NCBI Taxonomy" id="1227499"/>
    <lineage>
        <taxon>Archaea</taxon>
        <taxon>Methanobacteriati</taxon>
        <taxon>Methanobacteriota</taxon>
        <taxon>Stenosarchaea group</taxon>
        <taxon>Halobacteria</taxon>
        <taxon>Halobacteriales</taxon>
        <taxon>Natrialbaceae</taxon>
        <taxon>Natronolimnohabitans</taxon>
    </lineage>
</organism>
<feature type="transmembrane region" description="Helical" evidence="1">
    <location>
        <begin position="15"/>
        <end position="35"/>
    </location>
</feature>
<protein>
    <submittedName>
        <fullName evidence="2">Major facilitator family transporter</fullName>
    </submittedName>
</protein>
<dbReference type="eggNOG" id="arCOG13439">
    <property type="taxonomic scope" value="Archaea"/>
</dbReference>
<dbReference type="OrthoDB" id="162839at2157"/>
<gene>
    <name evidence="2" type="ORF">C493_15990</name>
</gene>
<comment type="caution">
    <text evidence="2">The sequence shown here is derived from an EMBL/GenBank/DDBJ whole genome shotgun (WGS) entry which is preliminary data.</text>
</comment>
<dbReference type="RefSeq" id="WP_007260462.1">
    <property type="nucleotide sequence ID" value="NZ_AOHZ01000075.1"/>
</dbReference>
<keyword evidence="1" id="KW-0472">Membrane</keyword>
<reference evidence="2 3" key="1">
    <citation type="journal article" date="2014" name="PLoS Genet.">
        <title>Phylogenetically driven sequencing of extremely halophilic archaea reveals strategies for static and dynamic osmo-response.</title>
        <authorList>
            <person name="Becker E.A."/>
            <person name="Seitzer P.M."/>
            <person name="Tritt A."/>
            <person name="Larsen D."/>
            <person name="Krusor M."/>
            <person name="Yao A.I."/>
            <person name="Wu D."/>
            <person name="Madern D."/>
            <person name="Eisen J.A."/>
            <person name="Darling A.E."/>
            <person name="Facciotti M.T."/>
        </authorList>
    </citation>
    <scope>NUCLEOTIDE SEQUENCE [LARGE SCALE GENOMIC DNA]</scope>
    <source>
        <strain evidence="2 3">JCM 12255</strain>
    </source>
</reference>
<evidence type="ECO:0000256" key="1">
    <source>
        <dbReference type="SAM" id="Phobius"/>
    </source>
</evidence>
<keyword evidence="1" id="KW-0812">Transmembrane</keyword>
<proteinExistence type="predicted"/>
<feature type="transmembrane region" description="Helical" evidence="1">
    <location>
        <begin position="41"/>
        <end position="58"/>
    </location>
</feature>
<evidence type="ECO:0000313" key="3">
    <source>
        <dbReference type="Proteomes" id="UP000011602"/>
    </source>
</evidence>
<name>L9WSZ2_9EURY</name>
<keyword evidence="1" id="KW-1133">Transmembrane helix</keyword>
<dbReference type="AlphaFoldDB" id="L9WSZ2"/>
<dbReference type="EMBL" id="AOHZ01000075">
    <property type="protein sequence ID" value="ELY52565.1"/>
    <property type="molecule type" value="Genomic_DNA"/>
</dbReference>
<dbReference type="STRING" id="1227499.C493_15990"/>
<sequence length="73" mass="7609">MNESSVLDRVRSPRVALLANVALVMTGSVLALLAIVDIVTGALIVVIGFVGVLVSLLGRRSEAESESEAETET</sequence>
<accession>L9WSZ2</accession>
<dbReference type="Proteomes" id="UP000011602">
    <property type="component" value="Unassembled WGS sequence"/>
</dbReference>
<evidence type="ECO:0000313" key="2">
    <source>
        <dbReference type="EMBL" id="ELY52565.1"/>
    </source>
</evidence>
<keyword evidence="3" id="KW-1185">Reference proteome</keyword>